<sequence length="77" mass="8736">MFCLDRNLNEVPCSKGADVLYVLTREELMQIANPFYMDMETAAQLGAALLFLMAVAFVFRLIRKALETSDINERSES</sequence>
<dbReference type="EMBL" id="NSJD01000001">
    <property type="protein sequence ID" value="PAT41400.1"/>
    <property type="molecule type" value="Genomic_DNA"/>
</dbReference>
<dbReference type="Proteomes" id="UP000218644">
    <property type="component" value="Unassembled WGS sequence"/>
</dbReference>
<organism evidence="2 3">
    <name type="scientific">Vandammella animalimorsus</name>
    <dbReference type="NCBI Taxonomy" id="2029117"/>
    <lineage>
        <taxon>Bacteria</taxon>
        <taxon>Pseudomonadati</taxon>
        <taxon>Pseudomonadota</taxon>
        <taxon>Betaproteobacteria</taxon>
        <taxon>Burkholderiales</taxon>
        <taxon>Comamonadaceae</taxon>
        <taxon>Vandammella</taxon>
    </lineage>
</organism>
<protein>
    <submittedName>
        <fullName evidence="2">Uncharacterized protein</fullName>
    </submittedName>
</protein>
<dbReference type="RefSeq" id="WP_095555883.1">
    <property type="nucleotide sequence ID" value="NZ_NSJD01000001.1"/>
</dbReference>
<gene>
    <name evidence="2" type="ORF">CK623_00165</name>
</gene>
<feature type="transmembrane region" description="Helical" evidence="1">
    <location>
        <begin position="42"/>
        <end position="62"/>
    </location>
</feature>
<accession>A0A2A2AS48</accession>
<reference evidence="2 3" key="1">
    <citation type="submission" date="2017-08" db="EMBL/GenBank/DDBJ databases">
        <title>WGS of Clinical strains of the CDC Group NO-1 linked to zoonotic infections in humans.</title>
        <authorList>
            <person name="Bernier A.-M."/>
            <person name="Bernard K."/>
        </authorList>
    </citation>
    <scope>NUCLEOTIDE SEQUENCE [LARGE SCALE GENOMIC DNA]</scope>
    <source>
        <strain evidence="2 3">NML79-0751</strain>
    </source>
</reference>
<evidence type="ECO:0000313" key="3">
    <source>
        <dbReference type="Proteomes" id="UP000218644"/>
    </source>
</evidence>
<dbReference type="AlphaFoldDB" id="A0A2A2AS48"/>
<keyword evidence="1" id="KW-0812">Transmembrane</keyword>
<comment type="caution">
    <text evidence="2">The sequence shown here is derived from an EMBL/GenBank/DDBJ whole genome shotgun (WGS) entry which is preliminary data.</text>
</comment>
<evidence type="ECO:0000313" key="2">
    <source>
        <dbReference type="EMBL" id="PAT41400.1"/>
    </source>
</evidence>
<keyword evidence="1" id="KW-0472">Membrane</keyword>
<evidence type="ECO:0000256" key="1">
    <source>
        <dbReference type="SAM" id="Phobius"/>
    </source>
</evidence>
<proteinExistence type="predicted"/>
<keyword evidence="1" id="KW-1133">Transmembrane helix</keyword>
<name>A0A2A2AS48_9BURK</name>